<dbReference type="Gene3D" id="3.30.720.120">
    <property type="match status" value="1"/>
</dbReference>
<dbReference type="STRING" id="454194.PYK22_02762"/>
<name>A0A0B6X2E0_9BACT</name>
<protein>
    <submittedName>
        <fullName evidence="1">Uncharacterized protein</fullName>
    </submittedName>
</protein>
<gene>
    <name evidence="1" type="ORF">PYK22_02762</name>
</gene>
<dbReference type="InterPro" id="IPR029068">
    <property type="entry name" value="Glyas_Bleomycin-R_OHBP_Dase"/>
</dbReference>
<proteinExistence type="predicted"/>
<dbReference type="AlphaFoldDB" id="A0A0B6X2E0"/>
<accession>A0A0B6X2E0</accession>
<evidence type="ECO:0000313" key="1">
    <source>
        <dbReference type="EMBL" id="CDM66729.1"/>
    </source>
</evidence>
<dbReference type="Proteomes" id="UP000031518">
    <property type="component" value="Unassembled WGS sequence"/>
</dbReference>
<dbReference type="SUPFAM" id="SSF54593">
    <property type="entry name" value="Glyoxalase/Bleomycin resistance protein/Dihydroxybiphenyl dioxygenase"/>
    <property type="match status" value="1"/>
</dbReference>
<sequence length="63" mass="7107">MDKNLAVNPIREGFHTVTPYLLVDGADRLIDFLSAAFDAEILDRKFRPDGTVMHAECASVTRW</sequence>
<reference evidence="1 2" key="2">
    <citation type="submission" date="2015-01" db="EMBL/GenBank/DDBJ databases">
        <title>Complete genome sequence of Pyrinomonas methylaliphatogenes type strain K22T.</title>
        <authorList>
            <person name="Lee K.C.Y."/>
            <person name="Power J.F."/>
            <person name="Dunfield P.F."/>
            <person name="Morgan X.C."/>
            <person name="Huttenhower C."/>
            <person name="Stott M.B."/>
        </authorList>
    </citation>
    <scope>NUCLEOTIDE SEQUENCE [LARGE SCALE GENOMIC DNA]</scope>
    <source>
        <strain evidence="1 2">K22</strain>
    </source>
</reference>
<dbReference type="RefSeq" id="WP_211197716.1">
    <property type="nucleotide sequence ID" value="NZ_CBXV010000008.1"/>
</dbReference>
<organism evidence="1 2">
    <name type="scientific">Pyrinomonas methylaliphatogenes</name>
    <dbReference type="NCBI Taxonomy" id="454194"/>
    <lineage>
        <taxon>Bacteria</taxon>
        <taxon>Pseudomonadati</taxon>
        <taxon>Acidobacteriota</taxon>
        <taxon>Blastocatellia</taxon>
        <taxon>Blastocatellales</taxon>
        <taxon>Pyrinomonadaceae</taxon>
        <taxon>Pyrinomonas</taxon>
    </lineage>
</organism>
<dbReference type="EMBL" id="CBXV010000008">
    <property type="protein sequence ID" value="CDM66729.1"/>
    <property type="molecule type" value="Genomic_DNA"/>
</dbReference>
<reference evidence="1 2" key="1">
    <citation type="submission" date="2013-12" db="EMBL/GenBank/DDBJ databases">
        <authorList>
            <person name="Stott M."/>
        </authorList>
    </citation>
    <scope>NUCLEOTIDE SEQUENCE [LARGE SCALE GENOMIC DNA]</scope>
    <source>
        <strain evidence="1 2">K22</strain>
    </source>
</reference>
<evidence type="ECO:0000313" key="2">
    <source>
        <dbReference type="Proteomes" id="UP000031518"/>
    </source>
</evidence>
<keyword evidence="2" id="KW-1185">Reference proteome</keyword>